<keyword evidence="5" id="KW-0597">Phosphoprotein</keyword>
<dbReference type="AlphaFoldDB" id="A0A4V2Z3I7"/>
<evidence type="ECO:0000256" key="2">
    <source>
        <dbReference type="ARBA" id="ARBA00006402"/>
    </source>
</evidence>
<comment type="catalytic activity">
    <reaction evidence="1">
        <text>ATP + protein L-histidine = ADP + protein N-phospho-L-histidine.</text>
        <dbReference type="EC" id="2.7.13.3"/>
    </reaction>
</comment>
<dbReference type="InterPro" id="IPR016132">
    <property type="entry name" value="Phyto_chromo_attachment"/>
</dbReference>
<dbReference type="FunFam" id="3.30.565.10:FF:000006">
    <property type="entry name" value="Sensor histidine kinase WalK"/>
    <property type="match status" value="1"/>
</dbReference>
<dbReference type="PANTHER" id="PTHR43304">
    <property type="entry name" value="PHYTOCHROME-LIKE PROTEIN CPH1"/>
    <property type="match status" value="1"/>
</dbReference>
<evidence type="ECO:0000256" key="7">
    <source>
        <dbReference type="ARBA" id="ARBA00022679"/>
    </source>
</evidence>
<dbReference type="SUPFAM" id="SSF55874">
    <property type="entry name" value="ATPase domain of HSP90 chaperone/DNA topoisomerase II/histidine kinase"/>
    <property type="match status" value="1"/>
</dbReference>
<organism evidence="14 15">
    <name type="scientific">Dyadobacter psychrotolerans</name>
    <dbReference type="NCBI Taxonomy" id="2541721"/>
    <lineage>
        <taxon>Bacteria</taxon>
        <taxon>Pseudomonadati</taxon>
        <taxon>Bacteroidota</taxon>
        <taxon>Cytophagia</taxon>
        <taxon>Cytophagales</taxon>
        <taxon>Spirosomataceae</taxon>
        <taxon>Dyadobacter</taxon>
    </lineage>
</organism>
<dbReference type="Gene3D" id="3.30.450.40">
    <property type="match status" value="1"/>
</dbReference>
<proteinExistence type="inferred from homology"/>
<dbReference type="PROSITE" id="PS50109">
    <property type="entry name" value="HIS_KIN"/>
    <property type="match status" value="1"/>
</dbReference>
<dbReference type="CDD" id="cd00082">
    <property type="entry name" value="HisKA"/>
    <property type="match status" value="1"/>
</dbReference>
<evidence type="ECO:0000256" key="9">
    <source>
        <dbReference type="ARBA" id="ARBA00022991"/>
    </source>
</evidence>
<dbReference type="InterPro" id="IPR003594">
    <property type="entry name" value="HATPase_dom"/>
</dbReference>
<dbReference type="SUPFAM" id="SSF55785">
    <property type="entry name" value="PYP-like sensor domain (PAS domain)"/>
    <property type="match status" value="1"/>
</dbReference>
<dbReference type="GO" id="GO:0006355">
    <property type="term" value="P:regulation of DNA-templated transcription"/>
    <property type="evidence" value="ECO:0007669"/>
    <property type="project" value="InterPro"/>
</dbReference>
<dbReference type="SUPFAM" id="SSF55781">
    <property type="entry name" value="GAF domain-like"/>
    <property type="match status" value="2"/>
</dbReference>
<dbReference type="PROSITE" id="PS50046">
    <property type="entry name" value="PHYTOCHROME_2"/>
    <property type="match status" value="1"/>
</dbReference>
<dbReference type="Proteomes" id="UP000294850">
    <property type="component" value="Unassembled WGS sequence"/>
</dbReference>
<dbReference type="InterPro" id="IPR029016">
    <property type="entry name" value="GAF-like_dom_sf"/>
</dbReference>
<evidence type="ECO:0000256" key="11">
    <source>
        <dbReference type="SAM" id="Coils"/>
    </source>
</evidence>
<dbReference type="Gene3D" id="3.30.565.10">
    <property type="entry name" value="Histidine kinase-like ATPase, C-terminal domain"/>
    <property type="match status" value="1"/>
</dbReference>
<dbReference type="Gene3D" id="3.30.450.20">
    <property type="entry name" value="PAS domain"/>
    <property type="match status" value="1"/>
</dbReference>
<dbReference type="InterPro" id="IPR036890">
    <property type="entry name" value="HATPase_C_sf"/>
</dbReference>
<dbReference type="InterPro" id="IPR043150">
    <property type="entry name" value="Phytochrome_PHY_sf"/>
</dbReference>
<keyword evidence="15" id="KW-1185">Reference proteome</keyword>
<dbReference type="InterPro" id="IPR035965">
    <property type="entry name" value="PAS-like_dom_sf"/>
</dbReference>
<dbReference type="Pfam" id="PF08446">
    <property type="entry name" value="PAS_2"/>
    <property type="match status" value="1"/>
</dbReference>
<dbReference type="SUPFAM" id="SSF47384">
    <property type="entry name" value="Homodimeric domain of signal transducing histidine kinase"/>
    <property type="match status" value="1"/>
</dbReference>
<evidence type="ECO:0000259" key="12">
    <source>
        <dbReference type="PROSITE" id="PS50046"/>
    </source>
</evidence>
<evidence type="ECO:0000256" key="10">
    <source>
        <dbReference type="ARBA" id="ARBA00023170"/>
    </source>
</evidence>
<dbReference type="EC" id="2.7.13.3" evidence="3"/>
<dbReference type="InterPro" id="IPR005467">
    <property type="entry name" value="His_kinase_dom"/>
</dbReference>
<dbReference type="InterPro" id="IPR001294">
    <property type="entry name" value="Phytochrome"/>
</dbReference>
<evidence type="ECO:0000256" key="8">
    <source>
        <dbReference type="ARBA" id="ARBA00022777"/>
    </source>
</evidence>
<dbReference type="InterPro" id="IPR003661">
    <property type="entry name" value="HisK_dim/P_dom"/>
</dbReference>
<dbReference type="InterPro" id="IPR013654">
    <property type="entry name" value="PAS_2"/>
</dbReference>
<keyword evidence="9" id="KW-0157">Chromophore</keyword>
<dbReference type="Pfam" id="PF02518">
    <property type="entry name" value="HATPase_c"/>
    <property type="match status" value="1"/>
</dbReference>
<dbReference type="PANTHER" id="PTHR43304:SF1">
    <property type="entry name" value="PAC DOMAIN-CONTAINING PROTEIN"/>
    <property type="match status" value="1"/>
</dbReference>
<evidence type="ECO:0000256" key="5">
    <source>
        <dbReference type="ARBA" id="ARBA00022553"/>
    </source>
</evidence>
<evidence type="ECO:0000256" key="4">
    <source>
        <dbReference type="ARBA" id="ARBA00022543"/>
    </source>
</evidence>
<keyword evidence="11" id="KW-0175">Coiled coil</keyword>
<accession>A0A4V2Z3I7</accession>
<dbReference type="GO" id="GO:0009584">
    <property type="term" value="P:detection of visible light"/>
    <property type="evidence" value="ECO:0007669"/>
    <property type="project" value="InterPro"/>
</dbReference>
<evidence type="ECO:0000259" key="13">
    <source>
        <dbReference type="PROSITE" id="PS50109"/>
    </source>
</evidence>
<comment type="caution">
    <text evidence="14">The sequence shown here is derived from an EMBL/GenBank/DDBJ whole genome shotgun (WGS) entry which is preliminary data.</text>
</comment>
<comment type="similarity">
    <text evidence="2">In the N-terminal section; belongs to the phytochrome family.</text>
</comment>
<dbReference type="SMART" id="SM00387">
    <property type="entry name" value="HATPase_c"/>
    <property type="match status" value="1"/>
</dbReference>
<feature type="domain" description="Histidine kinase" evidence="13">
    <location>
        <begin position="537"/>
        <end position="766"/>
    </location>
</feature>
<protein>
    <recommendedName>
        <fullName evidence="3">histidine kinase</fullName>
        <ecNumber evidence="3">2.7.13.3</ecNumber>
    </recommendedName>
</protein>
<keyword evidence="8" id="KW-0418">Kinase</keyword>
<dbReference type="Gene3D" id="3.30.450.270">
    <property type="match status" value="1"/>
</dbReference>
<dbReference type="Pfam" id="PF00360">
    <property type="entry name" value="PHY"/>
    <property type="match status" value="1"/>
</dbReference>
<evidence type="ECO:0000313" key="15">
    <source>
        <dbReference type="Proteomes" id="UP000294850"/>
    </source>
</evidence>
<dbReference type="SMART" id="SM00065">
    <property type="entry name" value="GAF"/>
    <property type="match status" value="1"/>
</dbReference>
<keyword evidence="4" id="KW-0600">Photoreceptor protein</keyword>
<dbReference type="Gene3D" id="1.10.287.130">
    <property type="match status" value="1"/>
</dbReference>
<dbReference type="EMBL" id="SMFL01000008">
    <property type="protein sequence ID" value="TDE12858.1"/>
    <property type="molecule type" value="Genomic_DNA"/>
</dbReference>
<keyword evidence="7" id="KW-0808">Transferase</keyword>
<feature type="domain" description="Phytochrome chromophore attachment site" evidence="12">
    <location>
        <begin position="147"/>
        <end position="311"/>
    </location>
</feature>
<gene>
    <name evidence="14" type="ORF">E0F88_21180</name>
</gene>
<evidence type="ECO:0000256" key="6">
    <source>
        <dbReference type="ARBA" id="ARBA00022606"/>
    </source>
</evidence>
<dbReference type="GO" id="GO:0000155">
    <property type="term" value="F:phosphorelay sensor kinase activity"/>
    <property type="evidence" value="ECO:0007669"/>
    <property type="project" value="InterPro"/>
</dbReference>
<dbReference type="InterPro" id="IPR003018">
    <property type="entry name" value="GAF"/>
</dbReference>
<dbReference type="GO" id="GO:0009881">
    <property type="term" value="F:photoreceptor activity"/>
    <property type="evidence" value="ECO:0007669"/>
    <property type="project" value="UniProtKB-KW"/>
</dbReference>
<reference evidence="14 15" key="1">
    <citation type="submission" date="2019-03" db="EMBL/GenBank/DDBJ databases">
        <title>Dyadobacter AR-3-6 sp. nov., isolated from arctic soil.</title>
        <authorList>
            <person name="Chaudhary D.K."/>
        </authorList>
    </citation>
    <scope>NUCLEOTIDE SEQUENCE [LARGE SCALE GENOMIC DNA]</scope>
    <source>
        <strain evidence="14 15">AR-3-6</strain>
    </source>
</reference>
<sequence>MNITDIVNRDIVNLTNCESEPIHIPGSIQPHGFLLGLKGQNQVIDFCSANSAEFILLSPEMLLGKSLTEIFDKNQADNFIVYSIENQIDPAKPFVFTLNDIPYNTTVHQSGDTLILELEPFPDGTLDLPNLYSQTKNFVSSMERQSYLPELCADIADQTRNITGYDRVMIYRFDAEYNGEVIAESKREDLESFSGQKYPHTDIPAQARELYIKNQLRMIADINYQPVPILTLNSVGDKDNKSLDLSLSILRSVSPIHVEYLKNMGVGATLTISLLQNNKLWGLIACHHYSPKVLPHYTRLSALLQGHFLTSQIAVREVAEEFEISVSVDKALLDSLELLHENENFIEENFESPSLLKLANATGFVIYHKGKLYKNGNVPSNEELVPLLKFLSENYQNRGLHTEQLIDIYPQGESLSKFAAGIIYHSIAAGTPDGILWLRAERRETINWAGNPHKAVIHNEEGVARLSPRKSFELWLEEVKDKSAAWRKSELGSSSNFAYSIQKHINLRYVRSQENKNRLLNDELKAANKELANLNWISTHDLKEPLRKIQIFASKILDREQPDISAQVKDSVERMRFAAEKMQLLIEDILSYSKAGNMEKVYETVDLNLILQKVLEELNDNIDEKKALITSAELPALSVIPFQIHQLFVNLLSNAIKFSKEEKNPAIVIDVQIVTGNQILKERTEANALLPFYAVSFQDNGIGFEKEYESRIFDVFQRLHPANKYPGTGIGLAICKKIMENHGGYITADSEPGEGSRFTLYFPFENEG</sequence>
<dbReference type="InterPro" id="IPR052162">
    <property type="entry name" value="Sensor_kinase/Photoreceptor"/>
</dbReference>
<dbReference type="RefSeq" id="WP_131960278.1">
    <property type="nucleotide sequence ID" value="NZ_SMFL01000008.1"/>
</dbReference>
<name>A0A4V2Z3I7_9BACT</name>
<evidence type="ECO:0000313" key="14">
    <source>
        <dbReference type="EMBL" id="TDE12858.1"/>
    </source>
</evidence>
<evidence type="ECO:0000256" key="1">
    <source>
        <dbReference type="ARBA" id="ARBA00000085"/>
    </source>
</evidence>
<dbReference type="Pfam" id="PF01590">
    <property type="entry name" value="GAF"/>
    <property type="match status" value="1"/>
</dbReference>
<feature type="coiled-coil region" evidence="11">
    <location>
        <begin position="510"/>
        <end position="537"/>
    </location>
</feature>
<evidence type="ECO:0000256" key="3">
    <source>
        <dbReference type="ARBA" id="ARBA00012438"/>
    </source>
</evidence>
<dbReference type="InterPro" id="IPR036097">
    <property type="entry name" value="HisK_dim/P_sf"/>
</dbReference>
<dbReference type="InterPro" id="IPR013515">
    <property type="entry name" value="Phytochrome_cen-reg"/>
</dbReference>
<keyword evidence="6" id="KW-0716">Sensory transduction</keyword>
<keyword evidence="10" id="KW-0675">Receptor</keyword>
<dbReference type="PRINTS" id="PR01033">
    <property type="entry name" value="PHYTOCHROME"/>
</dbReference>
<dbReference type="OrthoDB" id="9766459at2"/>